<feature type="region of interest" description="Disordered" evidence="1">
    <location>
        <begin position="265"/>
        <end position="300"/>
    </location>
</feature>
<gene>
    <name evidence="2" type="ORF">Klosneuvirus_2_176</name>
</gene>
<protein>
    <submittedName>
        <fullName evidence="2">Uncharacterized protein</fullName>
    </submittedName>
</protein>
<name>A0A1V0SJ49_9VIRU</name>
<accession>A0A1V0SJ49</accession>
<evidence type="ECO:0000313" key="2">
    <source>
        <dbReference type="EMBL" id="ARF11740.1"/>
    </source>
</evidence>
<proteinExistence type="predicted"/>
<feature type="compositionally biased region" description="Acidic residues" evidence="1">
    <location>
        <begin position="283"/>
        <end position="299"/>
    </location>
</feature>
<evidence type="ECO:0000256" key="1">
    <source>
        <dbReference type="SAM" id="MobiDB-lite"/>
    </source>
</evidence>
<feature type="compositionally biased region" description="Basic and acidic residues" evidence="1">
    <location>
        <begin position="265"/>
        <end position="280"/>
    </location>
</feature>
<dbReference type="EMBL" id="KY684109">
    <property type="protein sequence ID" value="ARF11740.1"/>
    <property type="molecule type" value="Genomic_DNA"/>
</dbReference>
<organism evidence="2">
    <name type="scientific">Klosneuvirus KNV1</name>
    <dbReference type="NCBI Taxonomy" id="1977640"/>
    <lineage>
        <taxon>Viruses</taxon>
        <taxon>Varidnaviria</taxon>
        <taxon>Bamfordvirae</taxon>
        <taxon>Nucleocytoviricota</taxon>
        <taxon>Megaviricetes</taxon>
        <taxon>Imitervirales</taxon>
        <taxon>Mimiviridae</taxon>
        <taxon>Klosneuvirinae</taxon>
        <taxon>Klosneuvirus</taxon>
    </lineage>
</organism>
<reference evidence="2" key="1">
    <citation type="journal article" date="2017" name="Science">
        <title>Giant viruses with an expanded complement of translation system components.</title>
        <authorList>
            <person name="Schulz F."/>
            <person name="Yutin N."/>
            <person name="Ivanova N.N."/>
            <person name="Ortega D.R."/>
            <person name="Lee T.K."/>
            <person name="Vierheilig J."/>
            <person name="Daims H."/>
            <person name="Horn M."/>
            <person name="Wagner M."/>
            <person name="Jensen G.J."/>
            <person name="Kyrpides N.C."/>
            <person name="Koonin E.V."/>
            <person name="Woyke T."/>
        </authorList>
    </citation>
    <scope>NUCLEOTIDE SEQUENCE</scope>
    <source>
        <strain evidence="2">KNV1</strain>
    </source>
</reference>
<sequence length="355" mass="41371">MLSKKRVTLPKLLSYVLSLTTDTIVDNNVLESVFNNQTKSNDEFKFNCLKFGESKNINDFPEKLKTIFDPFIKDFRRHGSKINFDNDVNLSLYYSISACIIKDFKTLSSADQLIYINKLREKIIVFLTIEETFKNYDYEKLGWVKKDIINSFVQYKTNKLVLKVIADYLNINIFILNIIEDKIYIVSENDSYDMFRPNIFVAFNEDIFEPLLYLDNTILDHSTPPVKKLITVDRNLLLIMNTNMTNDTQINFNLKLSNLDKHFKKHSDSDKKVEEPKNSDNNDTIENEYGEVTVEDSEEPETKLVFHISPKMKKDELQQIAKKLSIDIEKNGAKKKIPKTNSELINEINAKLKTT</sequence>